<reference evidence="3 4" key="1">
    <citation type="journal article" date="2020" name="IScience">
        <title>Genome Sequencing of the Endangered Kingdonia uniflora (Circaeasteraceae, Ranunculales) Reveals Potential Mechanisms of Evolutionary Specialization.</title>
        <authorList>
            <person name="Sun Y."/>
            <person name="Deng T."/>
            <person name="Zhang A."/>
            <person name="Moore M.J."/>
            <person name="Landis J.B."/>
            <person name="Lin N."/>
            <person name="Zhang H."/>
            <person name="Zhang X."/>
            <person name="Huang J."/>
            <person name="Zhang X."/>
            <person name="Sun H."/>
            <person name="Wang H."/>
        </authorList>
    </citation>
    <scope>NUCLEOTIDE SEQUENCE [LARGE SCALE GENOMIC DNA]</scope>
    <source>
        <strain evidence="3">TB1705</strain>
        <tissue evidence="3">Leaf</tissue>
    </source>
</reference>
<dbReference type="PANTHER" id="PTHR24286">
    <property type="entry name" value="CYTOCHROME P450 26"/>
    <property type="match status" value="1"/>
</dbReference>
<dbReference type="GO" id="GO:0044550">
    <property type="term" value="P:secondary metabolite biosynthetic process"/>
    <property type="evidence" value="ECO:0007669"/>
    <property type="project" value="UniProtKB-ARBA"/>
</dbReference>
<dbReference type="AlphaFoldDB" id="A0A7J7MUD2"/>
<dbReference type="SUPFAM" id="SSF48264">
    <property type="entry name" value="Cytochrome P450"/>
    <property type="match status" value="1"/>
</dbReference>
<evidence type="ECO:0000313" key="3">
    <source>
        <dbReference type="EMBL" id="KAF6158493.1"/>
    </source>
</evidence>
<accession>A0A7J7MUD2</accession>
<sequence>AKSPKLLETLNEILNLNDIRSVIVGSSINNIYNLIVRNNQSTGLKGPNNHIQTLTPIKKEGNTLLREKQHHANHGKHQRLEENPLMNDTAVMVSNPNDGLPPRKKVQYINNMERYAIDHQIIVLDLLLSDIFPKGWKVLPLFRVIHHSKEIYPEHEKFNLSRIEAQPRLNTYLAFDTGGHLCPRSELVKLEILVLLHHLTNDYRWEVIGEEEGIQYGSFPVPKGGLPPKMTHKE</sequence>
<evidence type="ECO:0000256" key="1">
    <source>
        <dbReference type="ARBA" id="ARBA00022723"/>
    </source>
</evidence>
<dbReference type="GO" id="GO:0016705">
    <property type="term" value="F:oxidoreductase activity, acting on paired donors, with incorporation or reduction of molecular oxygen"/>
    <property type="evidence" value="ECO:0007669"/>
    <property type="project" value="InterPro"/>
</dbReference>
<organism evidence="3 4">
    <name type="scientific">Kingdonia uniflora</name>
    <dbReference type="NCBI Taxonomy" id="39325"/>
    <lineage>
        <taxon>Eukaryota</taxon>
        <taxon>Viridiplantae</taxon>
        <taxon>Streptophyta</taxon>
        <taxon>Embryophyta</taxon>
        <taxon>Tracheophyta</taxon>
        <taxon>Spermatophyta</taxon>
        <taxon>Magnoliopsida</taxon>
        <taxon>Ranunculales</taxon>
        <taxon>Circaeasteraceae</taxon>
        <taxon>Kingdonia</taxon>
    </lineage>
</organism>
<dbReference type="InterPro" id="IPR001128">
    <property type="entry name" value="Cyt_P450"/>
</dbReference>
<gene>
    <name evidence="3" type="ORF">GIB67_022090</name>
</gene>
<protein>
    <recommendedName>
        <fullName evidence="5">Cytochrome P450</fullName>
    </recommendedName>
</protein>
<name>A0A7J7MUD2_9MAGN</name>
<dbReference type="GO" id="GO:0004497">
    <property type="term" value="F:monooxygenase activity"/>
    <property type="evidence" value="ECO:0007669"/>
    <property type="project" value="InterPro"/>
</dbReference>
<dbReference type="EMBL" id="JACGCM010001221">
    <property type="protein sequence ID" value="KAF6158493.1"/>
    <property type="molecule type" value="Genomic_DNA"/>
</dbReference>
<keyword evidence="1" id="KW-0479">Metal-binding</keyword>
<keyword evidence="2" id="KW-0408">Iron</keyword>
<keyword evidence="4" id="KW-1185">Reference proteome</keyword>
<dbReference type="GO" id="GO:0005506">
    <property type="term" value="F:iron ion binding"/>
    <property type="evidence" value="ECO:0007669"/>
    <property type="project" value="InterPro"/>
</dbReference>
<feature type="non-terminal residue" evidence="3">
    <location>
        <position position="1"/>
    </location>
</feature>
<evidence type="ECO:0000256" key="2">
    <source>
        <dbReference type="ARBA" id="ARBA00023004"/>
    </source>
</evidence>
<dbReference type="GO" id="GO:0016125">
    <property type="term" value="P:sterol metabolic process"/>
    <property type="evidence" value="ECO:0007669"/>
    <property type="project" value="TreeGrafter"/>
</dbReference>
<dbReference type="InterPro" id="IPR036396">
    <property type="entry name" value="Cyt_P450_sf"/>
</dbReference>
<dbReference type="PANTHER" id="PTHR24286:SF220">
    <property type="entry name" value="ABSCISIC ACID 8'-HYDROXYLASE 2"/>
    <property type="match status" value="1"/>
</dbReference>
<proteinExistence type="predicted"/>
<evidence type="ECO:0008006" key="5">
    <source>
        <dbReference type="Google" id="ProtNLM"/>
    </source>
</evidence>
<evidence type="ECO:0000313" key="4">
    <source>
        <dbReference type="Proteomes" id="UP000541444"/>
    </source>
</evidence>
<dbReference type="OrthoDB" id="1470350at2759"/>
<dbReference type="Gene3D" id="1.10.630.10">
    <property type="entry name" value="Cytochrome P450"/>
    <property type="match status" value="1"/>
</dbReference>
<comment type="caution">
    <text evidence="3">The sequence shown here is derived from an EMBL/GenBank/DDBJ whole genome shotgun (WGS) entry which is preliminary data.</text>
</comment>
<dbReference type="Proteomes" id="UP000541444">
    <property type="component" value="Unassembled WGS sequence"/>
</dbReference>
<dbReference type="Pfam" id="PF00067">
    <property type="entry name" value="p450"/>
    <property type="match status" value="1"/>
</dbReference>
<dbReference type="GO" id="GO:0020037">
    <property type="term" value="F:heme binding"/>
    <property type="evidence" value="ECO:0007669"/>
    <property type="project" value="InterPro"/>
</dbReference>